<dbReference type="InterPro" id="IPR018062">
    <property type="entry name" value="HTH_AraC-typ_CS"/>
</dbReference>
<dbReference type="Pfam" id="PF12833">
    <property type="entry name" value="HTH_18"/>
    <property type="match status" value="1"/>
</dbReference>
<dbReference type="InterPro" id="IPR018060">
    <property type="entry name" value="HTH_AraC"/>
</dbReference>
<evidence type="ECO:0000256" key="4">
    <source>
        <dbReference type="SAM" id="MobiDB-lite"/>
    </source>
</evidence>
<protein>
    <submittedName>
        <fullName evidence="6">AraC family transcriptional regulator</fullName>
    </submittedName>
</protein>
<comment type="caution">
    <text evidence="6">The sequence shown here is derived from an EMBL/GenBank/DDBJ whole genome shotgun (WGS) entry which is preliminary data.</text>
</comment>
<evidence type="ECO:0000259" key="5">
    <source>
        <dbReference type="PROSITE" id="PS01124"/>
    </source>
</evidence>
<dbReference type="InterPro" id="IPR032783">
    <property type="entry name" value="AraC_lig"/>
</dbReference>
<proteinExistence type="predicted"/>
<dbReference type="PROSITE" id="PS00041">
    <property type="entry name" value="HTH_ARAC_FAMILY_1"/>
    <property type="match status" value="1"/>
</dbReference>
<dbReference type="PROSITE" id="PS01124">
    <property type="entry name" value="HTH_ARAC_FAMILY_2"/>
    <property type="match status" value="1"/>
</dbReference>
<keyword evidence="3" id="KW-0804">Transcription</keyword>
<feature type="region of interest" description="Disordered" evidence="4">
    <location>
        <begin position="1"/>
        <end position="20"/>
    </location>
</feature>
<dbReference type="Gene3D" id="1.10.10.60">
    <property type="entry name" value="Homeodomain-like"/>
    <property type="match status" value="2"/>
</dbReference>
<accession>A0A4U0Z6Z2</accession>
<dbReference type="EMBL" id="SWAU01000004">
    <property type="protein sequence ID" value="TKA98371.1"/>
    <property type="molecule type" value="Genomic_DNA"/>
</dbReference>
<dbReference type="InterPro" id="IPR050204">
    <property type="entry name" value="AraC_XylS_family_regulators"/>
</dbReference>
<evidence type="ECO:0000313" key="7">
    <source>
        <dbReference type="Proteomes" id="UP000306340"/>
    </source>
</evidence>
<dbReference type="SMART" id="SM00342">
    <property type="entry name" value="HTH_ARAC"/>
    <property type="match status" value="1"/>
</dbReference>
<keyword evidence="1" id="KW-0805">Transcription regulation</keyword>
<keyword evidence="2" id="KW-0238">DNA-binding</keyword>
<dbReference type="PANTHER" id="PTHR46796:SF7">
    <property type="entry name" value="ARAC FAMILY TRANSCRIPTIONAL REGULATOR"/>
    <property type="match status" value="1"/>
</dbReference>
<organism evidence="6 7">
    <name type="scientific">Cereibacter changlensis</name>
    <dbReference type="NCBI Taxonomy" id="402884"/>
    <lineage>
        <taxon>Bacteria</taxon>
        <taxon>Pseudomonadati</taxon>
        <taxon>Pseudomonadota</taxon>
        <taxon>Alphaproteobacteria</taxon>
        <taxon>Rhodobacterales</taxon>
        <taxon>Paracoccaceae</taxon>
        <taxon>Cereibacter</taxon>
    </lineage>
</organism>
<reference evidence="6 7" key="1">
    <citation type="submission" date="2019-04" db="EMBL/GenBank/DDBJ databases">
        <title>Crypto-aerobic microbial life in anoxic (sulfidic) marine sediments.</title>
        <authorList>
            <person name="Bhattacharya S."/>
            <person name="Roy C."/>
            <person name="Mondal N."/>
            <person name="Sarkar J."/>
            <person name="Mandal S."/>
            <person name="Rameez M.J."/>
            <person name="Ghosh W."/>
        </authorList>
    </citation>
    <scope>NUCLEOTIDE SEQUENCE [LARGE SCALE GENOMIC DNA]</scope>
    <source>
        <strain evidence="6 7">SBBC</strain>
    </source>
</reference>
<evidence type="ECO:0000256" key="1">
    <source>
        <dbReference type="ARBA" id="ARBA00023015"/>
    </source>
</evidence>
<feature type="compositionally biased region" description="Low complexity" evidence="4">
    <location>
        <begin position="10"/>
        <end position="20"/>
    </location>
</feature>
<evidence type="ECO:0000256" key="2">
    <source>
        <dbReference type="ARBA" id="ARBA00023125"/>
    </source>
</evidence>
<gene>
    <name evidence="6" type="ORF">FAZ78_01160</name>
</gene>
<feature type="domain" description="HTH araC/xylS-type" evidence="5">
    <location>
        <begin position="216"/>
        <end position="314"/>
    </location>
</feature>
<dbReference type="SUPFAM" id="SSF46689">
    <property type="entry name" value="Homeodomain-like"/>
    <property type="match status" value="2"/>
</dbReference>
<dbReference type="InterPro" id="IPR009057">
    <property type="entry name" value="Homeodomain-like_sf"/>
</dbReference>
<dbReference type="AlphaFoldDB" id="A0A4U0Z6Z2"/>
<evidence type="ECO:0000313" key="6">
    <source>
        <dbReference type="EMBL" id="TKA98371.1"/>
    </source>
</evidence>
<dbReference type="GO" id="GO:0003700">
    <property type="term" value="F:DNA-binding transcription factor activity"/>
    <property type="evidence" value="ECO:0007669"/>
    <property type="project" value="InterPro"/>
</dbReference>
<dbReference type="RefSeq" id="WP_136790947.1">
    <property type="nucleotide sequence ID" value="NZ_SWAU01000004.1"/>
</dbReference>
<dbReference type="PANTHER" id="PTHR46796">
    <property type="entry name" value="HTH-TYPE TRANSCRIPTIONAL ACTIVATOR RHAS-RELATED"/>
    <property type="match status" value="1"/>
</dbReference>
<dbReference type="Proteomes" id="UP000306340">
    <property type="component" value="Unassembled WGS sequence"/>
</dbReference>
<evidence type="ECO:0000256" key="3">
    <source>
        <dbReference type="ARBA" id="ARBA00023163"/>
    </source>
</evidence>
<sequence>MTDAEESSKLSRSSSSAPDPLSNVLDVLGARVARMTRIEAAGDWALDFPGVDRLKFVALLRGGAWMLLPGRAPQSMQAGDVCLIGFTGYAVASDPALTPVDGQRLYEEAGCDVVRIGGEETVGIGGTVTFAGPNAEFLLDMLPDFMIVSRRASGSGAISTILSLLSEEIERESIGSGIVSARLADVLLIETFRAYVGQAEVAEPGWLGALLDPRMGRALRALHADVAHPWTVADLARVAGMSRAAFSADFTRRIGRPPLSYLRAWRLALARKALSGGEASVADVADMVGYRSPGAFAQAFRRAFGTSPRDDATLAAQGATLS</sequence>
<dbReference type="Pfam" id="PF12852">
    <property type="entry name" value="Cupin_6"/>
    <property type="match status" value="1"/>
</dbReference>
<name>A0A4U0Z6Z2_9RHOB</name>
<dbReference type="GO" id="GO:0043565">
    <property type="term" value="F:sequence-specific DNA binding"/>
    <property type="evidence" value="ECO:0007669"/>
    <property type="project" value="InterPro"/>
</dbReference>